<dbReference type="InterPro" id="IPR046121">
    <property type="entry name" value="DUF6118"/>
</dbReference>
<dbReference type="AlphaFoldDB" id="A0A246JIR1"/>
<evidence type="ECO:0000313" key="1">
    <source>
        <dbReference type="EMBL" id="OWQ92420.1"/>
    </source>
</evidence>
<sequence length="233" mass="25097">MMANKREPAEAVDPATAAFARLEGEIALLRRGVENLAAEKASIEIPDYSTTLGEMAQSLDEVNETLASIAENPAMIMTPEDMAQRIDRAARSGRQSDREQITAAENRYDHAMRALTKVAASAVSASAQREQMKWAAGGGVVAGCLLWAILPGPLARSLPENWHLPEKIATRALGEPSAREAGARLLRVGSPEAWGALSDAAEMRHLNRDTIAHCEKAAAKSKRTVHCRLKIAP</sequence>
<gene>
    <name evidence="1" type="ORF">CDQ91_18380</name>
</gene>
<keyword evidence="2" id="KW-1185">Reference proteome</keyword>
<accession>A0A246JIR1</accession>
<dbReference type="RefSeq" id="WP_144036819.1">
    <property type="nucleotide sequence ID" value="NZ_NISJ01000013.1"/>
</dbReference>
<protein>
    <submittedName>
        <fullName evidence="1">Uncharacterized protein</fullName>
    </submittedName>
</protein>
<dbReference type="OrthoDB" id="7277275at2"/>
<dbReference type="Pfam" id="PF19613">
    <property type="entry name" value="DUF6118"/>
    <property type="match status" value="1"/>
</dbReference>
<dbReference type="Proteomes" id="UP000197097">
    <property type="component" value="Unassembled WGS sequence"/>
</dbReference>
<dbReference type="EMBL" id="NISJ01000013">
    <property type="protein sequence ID" value="OWQ92420.1"/>
    <property type="molecule type" value="Genomic_DNA"/>
</dbReference>
<comment type="caution">
    <text evidence="1">The sequence shown here is derived from an EMBL/GenBank/DDBJ whole genome shotgun (WGS) entry which is preliminary data.</text>
</comment>
<proteinExistence type="predicted"/>
<name>A0A246JIR1_9SPHN</name>
<organism evidence="1 2">
    <name type="scientific">Sphingopyxis witflariensis</name>
    <dbReference type="NCBI Taxonomy" id="173675"/>
    <lineage>
        <taxon>Bacteria</taxon>
        <taxon>Pseudomonadati</taxon>
        <taxon>Pseudomonadota</taxon>
        <taxon>Alphaproteobacteria</taxon>
        <taxon>Sphingomonadales</taxon>
        <taxon>Sphingomonadaceae</taxon>
        <taxon>Sphingopyxis</taxon>
    </lineage>
</organism>
<reference evidence="1 2" key="1">
    <citation type="journal article" date="2002" name="Int. J. Syst. Evol. Microbiol.">
        <title>Sphingopyxis witflariensis sp. nov., isolated from activated sludge.</title>
        <authorList>
            <person name="Kampfer P."/>
            <person name="Witzenberger R."/>
            <person name="Denner E.B."/>
            <person name="Busse H.J."/>
            <person name="Neef A."/>
        </authorList>
    </citation>
    <scope>NUCLEOTIDE SEQUENCE [LARGE SCALE GENOMIC DNA]</scope>
    <source>
        <strain evidence="1 2">DSM 14551</strain>
    </source>
</reference>
<evidence type="ECO:0000313" key="2">
    <source>
        <dbReference type="Proteomes" id="UP000197097"/>
    </source>
</evidence>